<dbReference type="AlphaFoldDB" id="A0A1I0PXC5"/>
<organism evidence="1 2">
    <name type="scientific">Cognatiyoonia koreensis</name>
    <dbReference type="NCBI Taxonomy" id="364200"/>
    <lineage>
        <taxon>Bacteria</taxon>
        <taxon>Pseudomonadati</taxon>
        <taxon>Pseudomonadota</taxon>
        <taxon>Alphaproteobacteria</taxon>
        <taxon>Rhodobacterales</taxon>
        <taxon>Paracoccaceae</taxon>
        <taxon>Cognatiyoonia</taxon>
    </lineage>
</organism>
<dbReference type="OrthoDB" id="7834384at2"/>
<reference evidence="1 2" key="1">
    <citation type="submission" date="2016-10" db="EMBL/GenBank/DDBJ databases">
        <authorList>
            <person name="de Groot N.N."/>
        </authorList>
    </citation>
    <scope>NUCLEOTIDE SEQUENCE [LARGE SCALE GENOMIC DNA]</scope>
    <source>
        <strain evidence="1 2">DSM 17925</strain>
    </source>
</reference>
<keyword evidence="2" id="KW-1185">Reference proteome</keyword>
<dbReference type="EMBL" id="FOIZ01000001">
    <property type="protein sequence ID" value="SEW19258.1"/>
    <property type="molecule type" value="Genomic_DNA"/>
</dbReference>
<accession>A0A1I0PXC5</accession>
<dbReference type="Proteomes" id="UP000199167">
    <property type="component" value="Unassembled WGS sequence"/>
</dbReference>
<protein>
    <submittedName>
        <fullName evidence="1">Uncharacterized protein</fullName>
    </submittedName>
</protein>
<proteinExistence type="predicted"/>
<evidence type="ECO:0000313" key="1">
    <source>
        <dbReference type="EMBL" id="SEW19258.1"/>
    </source>
</evidence>
<evidence type="ECO:0000313" key="2">
    <source>
        <dbReference type="Proteomes" id="UP000199167"/>
    </source>
</evidence>
<gene>
    <name evidence="1" type="ORF">SAMN04488515_1513</name>
</gene>
<dbReference type="RefSeq" id="WP_089992261.1">
    <property type="nucleotide sequence ID" value="NZ_FOIZ01000001.1"/>
</dbReference>
<name>A0A1I0PXC5_9RHOB</name>
<dbReference type="STRING" id="364200.SAMN04488515_1513"/>
<sequence length="227" mass="25041">MPTGDQTREQEQTVTLRTLRETRLLFREATKDEGEILDFIVDIVTSRISMIFASVSTDRGKIPMLIDTRCAKLEGAQVLVDRSKDGAIREIEKSDQAVDVSALPPLITGPFGNTVSLALMGALLNESLFDSDAVERPDGAVDSKGRFWASQLQDVPVFNSIKELGRWHDIVVKCSDMACQNIILRTDEDEQVIPFDIRNIPKKADNIIVSDSVPAPWSVEAIINSAG</sequence>